<comment type="caution">
    <text evidence="8">The sequence shown here is derived from an EMBL/GenBank/DDBJ whole genome shotgun (WGS) entry which is preliminary data.</text>
</comment>
<evidence type="ECO:0000259" key="7">
    <source>
        <dbReference type="PROSITE" id="PS52029"/>
    </source>
</evidence>
<sequence length="257" mass="30058">MKKTCSLALLFLFFFLYVPIISAEETDHLLLINLATNQLTFFEDGNYVRTFPVTTGSENTPTPEGTFCIINKYKNKAYHRKNIPGGSPNNPLGTRWMGLNKNEYGIHGTNREWSIGRRQSNGCIRMYDRDIQWLYDQIPLQTKVIIAHFHTSPEYAAHQFGYRVVSWNGRVLEEEQIGKITTIDQTKIYWQEPNGQFTEIKTVLPNEVYPVYSQGKKGFYYIGNNLYIMDEKETTIRYDQIPYSILSNIYKRKYEVK</sequence>
<evidence type="ECO:0000313" key="9">
    <source>
        <dbReference type="Proteomes" id="UP000789423"/>
    </source>
</evidence>
<dbReference type="Gene3D" id="2.40.440.10">
    <property type="entry name" value="L,D-transpeptidase catalytic domain-like"/>
    <property type="match status" value="1"/>
</dbReference>
<keyword evidence="3 6" id="KW-0133">Cell shape</keyword>
<evidence type="ECO:0000256" key="3">
    <source>
        <dbReference type="ARBA" id="ARBA00022960"/>
    </source>
</evidence>
<keyword evidence="5 6" id="KW-0961">Cell wall biogenesis/degradation</keyword>
<dbReference type="RefSeq" id="WP_230575308.1">
    <property type="nucleotide sequence ID" value="NZ_CAKJTI010000010.1"/>
</dbReference>
<evidence type="ECO:0000313" key="8">
    <source>
        <dbReference type="EMBL" id="CAG9613220.1"/>
    </source>
</evidence>
<evidence type="ECO:0000256" key="6">
    <source>
        <dbReference type="PROSITE-ProRule" id="PRU01373"/>
    </source>
</evidence>
<dbReference type="Proteomes" id="UP000789423">
    <property type="component" value="Unassembled WGS sequence"/>
</dbReference>
<protein>
    <recommendedName>
        <fullName evidence="7">L,D-TPase catalytic domain-containing protein</fullName>
    </recommendedName>
</protein>
<evidence type="ECO:0000256" key="2">
    <source>
        <dbReference type="ARBA" id="ARBA00022679"/>
    </source>
</evidence>
<dbReference type="CDD" id="cd16913">
    <property type="entry name" value="YkuD_like"/>
    <property type="match status" value="1"/>
</dbReference>
<dbReference type="EMBL" id="CAKJTI010000010">
    <property type="protein sequence ID" value="CAG9613220.1"/>
    <property type="molecule type" value="Genomic_DNA"/>
</dbReference>
<keyword evidence="9" id="KW-1185">Reference proteome</keyword>
<dbReference type="Pfam" id="PF03734">
    <property type="entry name" value="YkuD"/>
    <property type="match status" value="1"/>
</dbReference>
<feature type="domain" description="L,D-TPase catalytic" evidence="7">
    <location>
        <begin position="28"/>
        <end position="147"/>
    </location>
</feature>
<feature type="active site" description="Nucleophile" evidence="6">
    <location>
        <position position="123"/>
    </location>
</feature>
<evidence type="ECO:0000256" key="5">
    <source>
        <dbReference type="ARBA" id="ARBA00023316"/>
    </source>
</evidence>
<dbReference type="PANTHER" id="PTHR30582">
    <property type="entry name" value="L,D-TRANSPEPTIDASE"/>
    <property type="match status" value="1"/>
</dbReference>
<keyword evidence="4 6" id="KW-0573">Peptidoglycan synthesis</keyword>
<evidence type="ECO:0000256" key="4">
    <source>
        <dbReference type="ARBA" id="ARBA00022984"/>
    </source>
</evidence>
<gene>
    <name evidence="8" type="ORF">BACCIP111899_02415</name>
</gene>
<dbReference type="PANTHER" id="PTHR30582:SF4">
    <property type="entry name" value="L,D-TRANSPEPTIDASE YQJB-RELATED"/>
    <property type="match status" value="1"/>
</dbReference>
<accession>A0ABM8YBZ2</accession>
<name>A0ABM8YBZ2_9BACI</name>
<organism evidence="8 9">
    <name type="scientific">Bacillus rhizoplanae</name>
    <dbReference type="NCBI Taxonomy" id="2880966"/>
    <lineage>
        <taxon>Bacteria</taxon>
        <taxon>Bacillati</taxon>
        <taxon>Bacillota</taxon>
        <taxon>Bacilli</taxon>
        <taxon>Bacillales</taxon>
        <taxon>Bacillaceae</taxon>
        <taxon>Bacillus</taxon>
    </lineage>
</organism>
<dbReference type="SUPFAM" id="SSF141523">
    <property type="entry name" value="L,D-transpeptidase catalytic domain-like"/>
    <property type="match status" value="1"/>
</dbReference>
<dbReference type="InterPro" id="IPR050979">
    <property type="entry name" value="LD-transpeptidase"/>
</dbReference>
<reference evidence="8 9" key="1">
    <citation type="submission" date="2021-10" db="EMBL/GenBank/DDBJ databases">
        <authorList>
            <person name="Criscuolo A."/>
        </authorList>
    </citation>
    <scope>NUCLEOTIDE SEQUENCE [LARGE SCALE GENOMIC DNA]</scope>
    <source>
        <strain evidence="9">CIP 111899</strain>
    </source>
</reference>
<dbReference type="InterPro" id="IPR005490">
    <property type="entry name" value="LD_TPept_cat_dom"/>
</dbReference>
<keyword evidence="2" id="KW-0808">Transferase</keyword>
<evidence type="ECO:0000256" key="1">
    <source>
        <dbReference type="ARBA" id="ARBA00004752"/>
    </source>
</evidence>
<comment type="pathway">
    <text evidence="1 6">Cell wall biogenesis; peptidoglycan biosynthesis.</text>
</comment>
<proteinExistence type="predicted"/>
<dbReference type="PROSITE" id="PS52029">
    <property type="entry name" value="LD_TPASE"/>
    <property type="match status" value="1"/>
</dbReference>
<dbReference type="InterPro" id="IPR038063">
    <property type="entry name" value="Transpep_catalytic_dom"/>
</dbReference>
<feature type="active site" description="Proton donor/acceptor" evidence="6">
    <location>
        <position position="107"/>
    </location>
</feature>